<gene>
    <name evidence="3" type="ORF">IEQ34_009523</name>
</gene>
<accession>A0AAV7H335</accession>
<sequence length="167" mass="18134">MTITTYTAKSSVALLSTTILLLLISSSSSTSFFSNVNVLKSGQRLDSGSFLSYGNYAFAMQADCNLVLYNNNTVLWSSHTDGKGKDCYLSLVPDGELYIYGDGGKMVWRSETGGEYGHYALVLQPNGNVVIYGSPVWSTGLSYQTPNAYQTPNPGNYEANTFKSNNP</sequence>
<dbReference type="AlphaFoldDB" id="A0AAV7H335"/>
<keyword evidence="1" id="KW-0732">Signal</keyword>
<organism evidence="3 4">
    <name type="scientific">Dendrobium chrysotoxum</name>
    <name type="common">Orchid</name>
    <dbReference type="NCBI Taxonomy" id="161865"/>
    <lineage>
        <taxon>Eukaryota</taxon>
        <taxon>Viridiplantae</taxon>
        <taxon>Streptophyta</taxon>
        <taxon>Embryophyta</taxon>
        <taxon>Tracheophyta</taxon>
        <taxon>Spermatophyta</taxon>
        <taxon>Magnoliopsida</taxon>
        <taxon>Liliopsida</taxon>
        <taxon>Asparagales</taxon>
        <taxon>Orchidaceae</taxon>
        <taxon>Epidendroideae</taxon>
        <taxon>Malaxideae</taxon>
        <taxon>Dendrobiinae</taxon>
        <taxon>Dendrobium</taxon>
    </lineage>
</organism>
<protein>
    <recommendedName>
        <fullName evidence="2">Bulb-type lectin domain-containing protein</fullName>
    </recommendedName>
</protein>
<dbReference type="SMART" id="SM00108">
    <property type="entry name" value="B_lectin"/>
    <property type="match status" value="1"/>
</dbReference>
<proteinExistence type="predicted"/>
<evidence type="ECO:0000259" key="2">
    <source>
        <dbReference type="PROSITE" id="PS50927"/>
    </source>
</evidence>
<feature type="signal peptide" evidence="1">
    <location>
        <begin position="1"/>
        <end position="29"/>
    </location>
</feature>
<dbReference type="InterPro" id="IPR036426">
    <property type="entry name" value="Bulb-type_lectin_dom_sf"/>
</dbReference>
<name>A0AAV7H335_DENCH</name>
<dbReference type="Gene3D" id="2.90.10.10">
    <property type="entry name" value="Bulb-type lectin domain"/>
    <property type="match status" value="1"/>
</dbReference>
<dbReference type="SUPFAM" id="SSF51110">
    <property type="entry name" value="alpha-D-mannose-specific plant lectins"/>
    <property type="match status" value="1"/>
</dbReference>
<evidence type="ECO:0000313" key="4">
    <source>
        <dbReference type="Proteomes" id="UP000775213"/>
    </source>
</evidence>
<dbReference type="Proteomes" id="UP000775213">
    <property type="component" value="Unassembled WGS sequence"/>
</dbReference>
<keyword evidence="4" id="KW-1185">Reference proteome</keyword>
<dbReference type="PROSITE" id="PS50927">
    <property type="entry name" value="BULB_LECTIN"/>
    <property type="match status" value="1"/>
</dbReference>
<feature type="chain" id="PRO_5043910963" description="Bulb-type lectin domain-containing protein" evidence="1">
    <location>
        <begin position="30"/>
        <end position="167"/>
    </location>
</feature>
<dbReference type="EMBL" id="JAGFBR010000009">
    <property type="protein sequence ID" value="KAH0461948.1"/>
    <property type="molecule type" value="Genomic_DNA"/>
</dbReference>
<feature type="domain" description="Bulb-type lectin" evidence="2">
    <location>
        <begin position="36"/>
        <end position="144"/>
    </location>
</feature>
<comment type="caution">
    <text evidence="3">The sequence shown here is derived from an EMBL/GenBank/DDBJ whole genome shotgun (WGS) entry which is preliminary data.</text>
</comment>
<dbReference type="CDD" id="cd00028">
    <property type="entry name" value="B_lectin"/>
    <property type="match status" value="1"/>
</dbReference>
<dbReference type="InterPro" id="IPR001480">
    <property type="entry name" value="Bulb-type_lectin_dom"/>
</dbReference>
<reference evidence="3 4" key="1">
    <citation type="journal article" date="2021" name="Hortic Res">
        <title>Chromosome-scale assembly of the Dendrobium chrysotoxum genome enhances the understanding of orchid evolution.</title>
        <authorList>
            <person name="Zhang Y."/>
            <person name="Zhang G.Q."/>
            <person name="Zhang D."/>
            <person name="Liu X.D."/>
            <person name="Xu X.Y."/>
            <person name="Sun W.H."/>
            <person name="Yu X."/>
            <person name="Zhu X."/>
            <person name="Wang Z.W."/>
            <person name="Zhao X."/>
            <person name="Zhong W.Y."/>
            <person name="Chen H."/>
            <person name="Yin W.L."/>
            <person name="Huang T."/>
            <person name="Niu S.C."/>
            <person name="Liu Z.J."/>
        </authorList>
    </citation>
    <scope>NUCLEOTIDE SEQUENCE [LARGE SCALE GENOMIC DNA]</scope>
    <source>
        <strain evidence="3">Lindl</strain>
    </source>
</reference>
<evidence type="ECO:0000256" key="1">
    <source>
        <dbReference type="SAM" id="SignalP"/>
    </source>
</evidence>
<evidence type="ECO:0000313" key="3">
    <source>
        <dbReference type="EMBL" id="KAH0461948.1"/>
    </source>
</evidence>
<dbReference type="GO" id="GO:0051707">
    <property type="term" value="P:response to other organism"/>
    <property type="evidence" value="ECO:0007669"/>
    <property type="project" value="UniProtKB-ARBA"/>
</dbReference>